<feature type="compositionally biased region" description="Basic and acidic residues" evidence="1">
    <location>
        <begin position="276"/>
        <end position="295"/>
    </location>
</feature>
<dbReference type="KEGG" id="lbc:LACBIDRAFT_334592"/>
<evidence type="ECO:0000256" key="1">
    <source>
        <dbReference type="SAM" id="MobiDB-lite"/>
    </source>
</evidence>
<dbReference type="GeneID" id="6085013"/>
<dbReference type="EMBL" id="DS547156">
    <property type="protein sequence ID" value="EDQ99995.1"/>
    <property type="molecule type" value="Genomic_DNA"/>
</dbReference>
<dbReference type="Proteomes" id="UP000001194">
    <property type="component" value="Unassembled WGS sequence"/>
</dbReference>
<feature type="region of interest" description="Disordered" evidence="1">
    <location>
        <begin position="276"/>
        <end position="318"/>
    </location>
</feature>
<dbReference type="OrthoDB" id="3006662at2759"/>
<dbReference type="InParanoid" id="B0DZL2"/>
<name>B0DZL2_LACBS</name>
<proteinExistence type="predicted"/>
<feature type="region of interest" description="Disordered" evidence="1">
    <location>
        <begin position="325"/>
        <end position="344"/>
    </location>
</feature>
<gene>
    <name evidence="2" type="ORF">LACBIDRAFT_334592</name>
</gene>
<dbReference type="AlphaFoldDB" id="B0DZL2"/>
<evidence type="ECO:0000313" key="3">
    <source>
        <dbReference type="Proteomes" id="UP000001194"/>
    </source>
</evidence>
<dbReference type="HOGENOM" id="CLU_502533_0_0_1"/>
<reference evidence="2 3" key="1">
    <citation type="journal article" date="2008" name="Nature">
        <title>The genome of Laccaria bicolor provides insights into mycorrhizal symbiosis.</title>
        <authorList>
            <person name="Martin F."/>
            <person name="Aerts A."/>
            <person name="Ahren D."/>
            <person name="Brun A."/>
            <person name="Danchin E.G.J."/>
            <person name="Duchaussoy F."/>
            <person name="Gibon J."/>
            <person name="Kohler A."/>
            <person name="Lindquist E."/>
            <person name="Pereda V."/>
            <person name="Salamov A."/>
            <person name="Shapiro H.J."/>
            <person name="Wuyts J."/>
            <person name="Blaudez D."/>
            <person name="Buee M."/>
            <person name="Brokstein P."/>
            <person name="Canbaeck B."/>
            <person name="Cohen D."/>
            <person name="Courty P.E."/>
            <person name="Coutinho P.M."/>
            <person name="Delaruelle C."/>
            <person name="Detter J.C."/>
            <person name="Deveau A."/>
            <person name="DiFazio S."/>
            <person name="Duplessis S."/>
            <person name="Fraissinet-Tachet L."/>
            <person name="Lucic E."/>
            <person name="Frey-Klett P."/>
            <person name="Fourrey C."/>
            <person name="Feussner I."/>
            <person name="Gay G."/>
            <person name="Grimwood J."/>
            <person name="Hoegger P.J."/>
            <person name="Jain P."/>
            <person name="Kilaru S."/>
            <person name="Labbe J."/>
            <person name="Lin Y.C."/>
            <person name="Legue V."/>
            <person name="Le Tacon F."/>
            <person name="Marmeisse R."/>
            <person name="Melayah D."/>
            <person name="Montanini B."/>
            <person name="Muratet M."/>
            <person name="Nehls U."/>
            <person name="Niculita-Hirzel H."/>
            <person name="Oudot-Le Secq M.P."/>
            <person name="Peter M."/>
            <person name="Quesneville H."/>
            <person name="Rajashekar B."/>
            <person name="Reich M."/>
            <person name="Rouhier N."/>
            <person name="Schmutz J."/>
            <person name="Yin T."/>
            <person name="Chalot M."/>
            <person name="Henrissat B."/>
            <person name="Kuees U."/>
            <person name="Lucas S."/>
            <person name="Van de Peer Y."/>
            <person name="Podila G.K."/>
            <person name="Polle A."/>
            <person name="Pukkila P.J."/>
            <person name="Richardson P.M."/>
            <person name="Rouze P."/>
            <person name="Sanders I.R."/>
            <person name="Stajich J.E."/>
            <person name="Tunlid A."/>
            <person name="Tuskan G."/>
            <person name="Grigoriev I.V."/>
        </authorList>
    </citation>
    <scope>NUCLEOTIDE SEQUENCE [LARGE SCALE GENOMIC DNA]</scope>
    <source>
        <strain evidence="3">S238N-H82 / ATCC MYA-4686</strain>
    </source>
</reference>
<dbReference type="RefSeq" id="XP_001889406.1">
    <property type="nucleotide sequence ID" value="XM_001889371.1"/>
</dbReference>
<organism evidence="3">
    <name type="scientific">Laccaria bicolor (strain S238N-H82 / ATCC MYA-4686)</name>
    <name type="common">Bicoloured deceiver</name>
    <name type="synonym">Laccaria laccata var. bicolor</name>
    <dbReference type="NCBI Taxonomy" id="486041"/>
    <lineage>
        <taxon>Eukaryota</taxon>
        <taxon>Fungi</taxon>
        <taxon>Dikarya</taxon>
        <taxon>Basidiomycota</taxon>
        <taxon>Agaricomycotina</taxon>
        <taxon>Agaricomycetes</taxon>
        <taxon>Agaricomycetidae</taxon>
        <taxon>Agaricales</taxon>
        <taxon>Agaricineae</taxon>
        <taxon>Hydnangiaceae</taxon>
        <taxon>Laccaria</taxon>
    </lineage>
</organism>
<sequence>MIIVQRSWTPWHPPIFLSHNAVLTTFFTLQYSKNATPGVSCQYVYLPQSVQFRSLVFLIPIGACPDFVKNNDYHHPSILRVDKGFWNPFFPEKAQDIVDYHYEKYIKRLVKTRQNPPGDINLSASKWTEGHLYLLRVIISDVRLEGKEMLTSLHDKKAFKKANKHIETNNRLQSALSALKGSQHHLPNTHIMILLEEKGIPQAFSFYASLRDQLEPMVHYSPDDHDIDEEADVSEVNERKDERVPNYIYNLLPPAPATPAIVMTRLATKLANEERERVRLGNRDREEAEQKKQQDLAEEEEEKRRMERDDTDGLNFLKDMDFEGPSISSIISNDEETEKEREKDELVTTKMVDVFITLIFTLFYRSGNDASIKINKGKLLQMSPGSRQSYRHFSLAQRFYKVKTLFGNFNSKTDGGVYEARWGEGKCRRPDDRDTVPNIIDMEAKAAGASEPLPQHVAELIAHIYTRLKLIYNSSGKFTSYDKLSMAQRTAYLFCFHQTNFRVVWAEFTPEYLAFLFGPPVQAFMVEESKLSRKQPVIKKKPQTENSPILKVFASEEMHMIFAGTRRKAALAILALGIYNQNYGEIARS</sequence>
<accession>B0DZL2</accession>
<keyword evidence="3" id="KW-1185">Reference proteome</keyword>
<protein>
    <submittedName>
        <fullName evidence="2">Predicted protein</fullName>
    </submittedName>
</protein>
<evidence type="ECO:0000313" key="2">
    <source>
        <dbReference type="EMBL" id="EDQ99995.1"/>
    </source>
</evidence>